<comment type="caution">
    <text evidence="3">The sequence shown here is derived from an EMBL/GenBank/DDBJ whole genome shotgun (WGS) entry which is preliminary data.</text>
</comment>
<dbReference type="AlphaFoldDB" id="A0AAP2CKM1"/>
<dbReference type="Pfam" id="PF02397">
    <property type="entry name" value="Bac_transf"/>
    <property type="match status" value="1"/>
</dbReference>
<dbReference type="PANTHER" id="PTHR30576:SF0">
    <property type="entry name" value="UNDECAPRENYL-PHOSPHATE N-ACETYLGALACTOSAMINYL 1-PHOSPHATE TRANSFERASE-RELATED"/>
    <property type="match status" value="1"/>
</dbReference>
<keyword evidence="4" id="KW-1185">Reference proteome</keyword>
<dbReference type="InterPro" id="IPR003362">
    <property type="entry name" value="Bact_transf"/>
</dbReference>
<evidence type="ECO:0000259" key="2">
    <source>
        <dbReference type="Pfam" id="PF02397"/>
    </source>
</evidence>
<feature type="domain" description="Bacterial sugar transferase" evidence="2">
    <location>
        <begin position="215"/>
        <end position="348"/>
    </location>
</feature>
<dbReference type="EMBL" id="JAHCMY010000022">
    <property type="protein sequence ID" value="MBS9525887.1"/>
    <property type="molecule type" value="Genomic_DNA"/>
</dbReference>
<dbReference type="Proteomes" id="UP001319104">
    <property type="component" value="Unassembled WGS sequence"/>
</dbReference>
<name>A0AAP2CKM1_9BACT</name>
<protein>
    <submittedName>
        <fullName evidence="3">Sugar transferase</fullName>
    </submittedName>
</protein>
<gene>
    <name evidence="3" type="ORF">KI659_17840</name>
</gene>
<sequence>MNKTFTTIDFKELESSFNLQELLSVNEDAKFGLDDIVRQKVGKVAFEFIIANRHVDGQEMFYLSSGDRFNLEHVSPNCSTIINLKKVNEKRWVNKFLESVNEKLPLGGIYIASVETYANRRVKLMNKYPAPLNGFVYFWDTILHRFLPKIKFSKRFYFHITKGKRRMLSRAEAFGRLYACGFEVIAEASIDNKVYFAAKKTGQPSYDPQPTYGPLVRLKRVGKDGEVFKVYKLRTMHPYAEYLQKYVFENNQLDEGGKFKDDFRVSPIGKILRKFWLDELPMFYNWLKGDMKLIGVRPLSNQYFNLYSKELQDKRTKTKPGLVPPFYADMPKTLEEIMSSELRYLDAYAKAPFRTDVKYAWLICRNIMLKGARSK</sequence>
<comment type="similarity">
    <text evidence="1">Belongs to the bacterial sugar transferase family.</text>
</comment>
<proteinExistence type="inferred from homology"/>
<evidence type="ECO:0000256" key="1">
    <source>
        <dbReference type="ARBA" id="ARBA00006464"/>
    </source>
</evidence>
<reference evidence="3 4" key="1">
    <citation type="submission" date="2021-05" db="EMBL/GenBank/DDBJ databases">
        <authorList>
            <person name="Zhang Z.D."/>
            <person name="Osman G."/>
        </authorList>
    </citation>
    <scope>NUCLEOTIDE SEQUENCE [LARGE SCALE GENOMIC DNA]</scope>
    <source>
        <strain evidence="3 4">KCTC 32217</strain>
    </source>
</reference>
<dbReference type="RefSeq" id="WP_213946745.1">
    <property type="nucleotide sequence ID" value="NZ_JAHCMY010000022.1"/>
</dbReference>
<keyword evidence="3" id="KW-0808">Transferase</keyword>
<dbReference type="PANTHER" id="PTHR30576">
    <property type="entry name" value="COLANIC BIOSYNTHESIS UDP-GLUCOSE LIPID CARRIER TRANSFERASE"/>
    <property type="match status" value="1"/>
</dbReference>
<accession>A0AAP2CKM1</accession>
<organism evidence="3 4">
    <name type="scientific">Litoribacter ruber</name>
    <dbReference type="NCBI Taxonomy" id="702568"/>
    <lineage>
        <taxon>Bacteria</taxon>
        <taxon>Pseudomonadati</taxon>
        <taxon>Bacteroidota</taxon>
        <taxon>Cytophagia</taxon>
        <taxon>Cytophagales</taxon>
        <taxon>Cyclobacteriaceae</taxon>
        <taxon>Litoribacter</taxon>
    </lineage>
</organism>
<dbReference type="GO" id="GO:0016780">
    <property type="term" value="F:phosphotransferase activity, for other substituted phosphate groups"/>
    <property type="evidence" value="ECO:0007669"/>
    <property type="project" value="TreeGrafter"/>
</dbReference>
<evidence type="ECO:0000313" key="4">
    <source>
        <dbReference type="Proteomes" id="UP001319104"/>
    </source>
</evidence>
<evidence type="ECO:0000313" key="3">
    <source>
        <dbReference type="EMBL" id="MBS9525887.1"/>
    </source>
</evidence>